<reference evidence="3" key="1">
    <citation type="submission" date="2020-06" db="EMBL/GenBank/DDBJ databases">
        <authorList>
            <person name="Li T."/>
            <person name="Hu X."/>
            <person name="Zhang T."/>
            <person name="Song X."/>
            <person name="Zhang H."/>
            <person name="Dai N."/>
            <person name="Sheng W."/>
            <person name="Hou X."/>
            <person name="Wei L."/>
        </authorList>
    </citation>
    <scope>NUCLEOTIDE SEQUENCE</scope>
    <source>
        <strain evidence="3">G02</strain>
        <tissue evidence="3">Leaf</tissue>
    </source>
</reference>
<comment type="caution">
    <text evidence="3">The sequence shown here is derived from an EMBL/GenBank/DDBJ whole genome shotgun (WGS) entry which is preliminary data.</text>
</comment>
<evidence type="ECO:0000256" key="1">
    <source>
        <dbReference type="SAM" id="MobiDB-lite"/>
    </source>
</evidence>
<feature type="region of interest" description="Disordered" evidence="1">
    <location>
        <begin position="1"/>
        <end position="27"/>
    </location>
</feature>
<organism evidence="3">
    <name type="scientific">Sesamum radiatum</name>
    <name type="common">Black benniseed</name>
    <dbReference type="NCBI Taxonomy" id="300843"/>
    <lineage>
        <taxon>Eukaryota</taxon>
        <taxon>Viridiplantae</taxon>
        <taxon>Streptophyta</taxon>
        <taxon>Embryophyta</taxon>
        <taxon>Tracheophyta</taxon>
        <taxon>Spermatophyta</taxon>
        <taxon>Magnoliopsida</taxon>
        <taxon>eudicotyledons</taxon>
        <taxon>Gunneridae</taxon>
        <taxon>Pentapetalae</taxon>
        <taxon>asterids</taxon>
        <taxon>lamiids</taxon>
        <taxon>Lamiales</taxon>
        <taxon>Pedaliaceae</taxon>
        <taxon>Sesamum</taxon>
    </lineage>
</organism>
<accession>A0AAW2K9Y2</accession>
<name>A0AAW2K9Y2_SESRA</name>
<sequence length="281" mass="31411">MKKDKGTTVTATASTGGAPPAAPKERAKRRLGVLSGRRQMMCVCSAKERGILRGSVHNSFPIQVLERSRKLSKDEMVLRLGDGKAVAAEAVGSLSLVSTMTTQHKRKVNDHENAQIWHARLGHISKDRIRRVDLSIGISRVPERYGFVGLTCQLDNDPKMYGEAMSDIDLDKWFETMKFKMNSMGSNQVWTLVDPPKGARLVGCKWVYKRKLGADGEVIAFKARLVAKGYTQRPGVDFEETYSPVAMAKSIRILLAIAAWYDYEIWQMDVKTAFLNGFVKE</sequence>
<dbReference type="EMBL" id="JACGWJ010000029">
    <property type="protein sequence ID" value="KAL0303273.1"/>
    <property type="molecule type" value="Genomic_DNA"/>
</dbReference>
<proteinExistence type="predicted"/>
<evidence type="ECO:0000259" key="2">
    <source>
        <dbReference type="Pfam" id="PF07727"/>
    </source>
</evidence>
<dbReference type="InterPro" id="IPR013103">
    <property type="entry name" value="RVT_2"/>
</dbReference>
<dbReference type="Pfam" id="PF07727">
    <property type="entry name" value="RVT_2"/>
    <property type="match status" value="1"/>
</dbReference>
<protein>
    <submittedName>
        <fullName evidence="3">Retrovirus-related Pol polyprotein from transposon RE2</fullName>
    </submittedName>
</protein>
<evidence type="ECO:0000313" key="3">
    <source>
        <dbReference type="EMBL" id="KAL0303273.1"/>
    </source>
</evidence>
<feature type="compositionally biased region" description="Low complexity" evidence="1">
    <location>
        <begin position="7"/>
        <end position="19"/>
    </location>
</feature>
<reference evidence="3" key="2">
    <citation type="journal article" date="2024" name="Plant">
        <title>Genomic evolution and insights into agronomic trait innovations of Sesamum species.</title>
        <authorList>
            <person name="Miao H."/>
            <person name="Wang L."/>
            <person name="Qu L."/>
            <person name="Liu H."/>
            <person name="Sun Y."/>
            <person name="Le M."/>
            <person name="Wang Q."/>
            <person name="Wei S."/>
            <person name="Zheng Y."/>
            <person name="Lin W."/>
            <person name="Duan Y."/>
            <person name="Cao H."/>
            <person name="Xiong S."/>
            <person name="Wang X."/>
            <person name="Wei L."/>
            <person name="Li C."/>
            <person name="Ma Q."/>
            <person name="Ju M."/>
            <person name="Zhao R."/>
            <person name="Li G."/>
            <person name="Mu C."/>
            <person name="Tian Q."/>
            <person name="Mei H."/>
            <person name="Zhang T."/>
            <person name="Gao T."/>
            <person name="Zhang H."/>
        </authorList>
    </citation>
    <scope>NUCLEOTIDE SEQUENCE</scope>
    <source>
        <strain evidence="3">G02</strain>
    </source>
</reference>
<feature type="domain" description="Reverse transcriptase Ty1/copia-type" evidence="2">
    <location>
        <begin position="187"/>
        <end position="280"/>
    </location>
</feature>
<dbReference type="AlphaFoldDB" id="A0AAW2K9Y2"/>
<gene>
    <name evidence="3" type="ORF">Sradi_6195400</name>
</gene>